<dbReference type="RefSeq" id="WP_205259558.1">
    <property type="nucleotide sequence ID" value="NZ_JAERWK010000006.1"/>
</dbReference>
<evidence type="ECO:0000313" key="2">
    <source>
        <dbReference type="Proteomes" id="UP000663792"/>
    </source>
</evidence>
<reference evidence="1" key="1">
    <citation type="submission" date="2021-01" db="EMBL/GenBank/DDBJ databases">
        <title>YIM 132084 draft genome.</title>
        <authorList>
            <person name="An D."/>
        </authorList>
    </citation>
    <scope>NUCLEOTIDE SEQUENCE</scope>
    <source>
        <strain evidence="1">YIM 132084</strain>
    </source>
</reference>
<organism evidence="1 2">
    <name type="scientific">Nakamurella leprariae</name>
    <dbReference type="NCBI Taxonomy" id="2803911"/>
    <lineage>
        <taxon>Bacteria</taxon>
        <taxon>Bacillati</taxon>
        <taxon>Actinomycetota</taxon>
        <taxon>Actinomycetes</taxon>
        <taxon>Nakamurellales</taxon>
        <taxon>Nakamurellaceae</taxon>
        <taxon>Nakamurella</taxon>
    </lineage>
</organism>
<accession>A0A939BY16</accession>
<comment type="caution">
    <text evidence="1">The sequence shown here is derived from an EMBL/GenBank/DDBJ whole genome shotgun (WGS) entry which is preliminary data.</text>
</comment>
<dbReference type="EMBL" id="JAERWK010000006">
    <property type="protein sequence ID" value="MBM9466600.1"/>
    <property type="molecule type" value="Genomic_DNA"/>
</dbReference>
<gene>
    <name evidence="1" type="ORF">JL106_04805</name>
</gene>
<name>A0A939BY16_9ACTN</name>
<dbReference type="InterPro" id="IPR021373">
    <property type="entry name" value="DUF2993"/>
</dbReference>
<dbReference type="Pfam" id="PF11209">
    <property type="entry name" value="LmeA"/>
    <property type="match status" value="1"/>
</dbReference>
<protein>
    <submittedName>
        <fullName evidence="1">DUF2993 domain-containing protein</fullName>
    </submittedName>
</protein>
<keyword evidence="2" id="KW-1185">Reference proteome</keyword>
<dbReference type="Proteomes" id="UP000663792">
    <property type="component" value="Unassembled WGS sequence"/>
</dbReference>
<proteinExistence type="predicted"/>
<dbReference type="AlphaFoldDB" id="A0A939BY16"/>
<evidence type="ECO:0000313" key="1">
    <source>
        <dbReference type="EMBL" id="MBM9466600.1"/>
    </source>
</evidence>
<sequence>MKKLVITLVVLAALLVGLDLLGRWFAEREVSAGVAGQLPAGASVDTDIHGFSFLWQAVRGEYPSVTLSADDLTVQQLTGVSATVDLTDVDLPLSGALSGNVDALTAARAAGEAVIPAASVSTATGGRPVGLAPAPSGSPDEVVISTPVEVLGQTVTVSATAGASITDDVLTLRVTQVSAAGTAVPAAVSADLQGSLSLDLSLIGVPFPVTDAGVTARDGDLVITATAEDIRADDLR</sequence>